<dbReference type="InterPro" id="IPR020013">
    <property type="entry name" value="Flagellar_FlgE/F/G"/>
</dbReference>
<dbReference type="PROSITE" id="PS00588">
    <property type="entry name" value="FLAGELLA_BB_ROD"/>
    <property type="match status" value="1"/>
</dbReference>
<evidence type="ECO:0000259" key="9">
    <source>
        <dbReference type="Pfam" id="PF22692"/>
    </source>
</evidence>
<dbReference type="PANTHER" id="PTHR30435">
    <property type="entry name" value="FLAGELLAR PROTEIN"/>
    <property type="match status" value="1"/>
</dbReference>
<sequence>MSFTTALSGLNAASNNLSVTGNNIANANTTGFKKSRSEFADVYASSLGGVNKTQPGAGVRVTEVAQQFNQGNLDFTENSLDMAISGEGFFTLANDPADLKSLVYSRSGAFRVNKDGLVTNTQGQALLAYSPNGTAVSDGFSQGVLKTVSLNTGAGLPVSTKNVELQVNLDSNNTVPVTATFDPLDSTSYNQQSSVSIYDSLGESHTLTTYFVAGPVTGGATRDWKAYHYITDDPAIPVSIDTGGIPATLTFDSTGKLTAPANGQVPLAPYSTGTSAADITARMNYSGSTQLSAPFSVDALTQDGLAAGKLTGISIDDEGVIFARFSNGGATPLGKVAMTRFPNPQGLSKLGDTNWAQSANSGEPIPGEAGTGNFGLIQSGALEQSNVDLSAQLVNLIVAQQAYQANSQTISTENSIVQTILNIR</sequence>
<evidence type="ECO:0000259" key="6">
    <source>
        <dbReference type="Pfam" id="PF00460"/>
    </source>
</evidence>
<evidence type="ECO:0000259" key="8">
    <source>
        <dbReference type="Pfam" id="PF07559"/>
    </source>
</evidence>
<organism evidence="10 11">
    <name type="scientific">Candidatus Methylobacter favarea</name>
    <dbReference type="NCBI Taxonomy" id="2707345"/>
    <lineage>
        <taxon>Bacteria</taxon>
        <taxon>Pseudomonadati</taxon>
        <taxon>Pseudomonadota</taxon>
        <taxon>Gammaproteobacteria</taxon>
        <taxon>Methylococcales</taxon>
        <taxon>Methylococcaceae</taxon>
        <taxon>Methylobacter</taxon>
    </lineage>
</organism>
<dbReference type="Pfam" id="PF22692">
    <property type="entry name" value="LlgE_F_G_D1"/>
    <property type="match status" value="1"/>
</dbReference>
<dbReference type="Pfam" id="PF00460">
    <property type="entry name" value="Flg_bb_rod"/>
    <property type="match status" value="1"/>
</dbReference>
<dbReference type="NCBIfam" id="TIGR03506">
    <property type="entry name" value="FlgEFG_subfam"/>
    <property type="match status" value="1"/>
</dbReference>
<dbReference type="RefSeq" id="WP_174627433.1">
    <property type="nucleotide sequence ID" value="NZ_CADCXN010000113.1"/>
</dbReference>
<evidence type="ECO:0000256" key="4">
    <source>
        <dbReference type="ARBA" id="ARBA00023143"/>
    </source>
</evidence>
<dbReference type="InterPro" id="IPR019776">
    <property type="entry name" value="Flagellar_basal_body_rod_CS"/>
</dbReference>
<keyword evidence="10" id="KW-0966">Cell projection</keyword>
<accession>A0A8S0WLK8</accession>
<evidence type="ECO:0000256" key="3">
    <source>
        <dbReference type="ARBA" id="ARBA00019015"/>
    </source>
</evidence>
<evidence type="ECO:0000256" key="2">
    <source>
        <dbReference type="ARBA" id="ARBA00009677"/>
    </source>
</evidence>
<dbReference type="InterPro" id="IPR037058">
    <property type="entry name" value="Falgellar_hook_FlgE_sf"/>
</dbReference>
<dbReference type="SUPFAM" id="SSF117143">
    <property type="entry name" value="Flagellar hook protein flgE"/>
    <property type="match status" value="1"/>
</dbReference>
<evidence type="ECO:0000256" key="1">
    <source>
        <dbReference type="ARBA" id="ARBA00004117"/>
    </source>
</evidence>
<dbReference type="InterPro" id="IPR011491">
    <property type="entry name" value="FlgE_D2"/>
</dbReference>
<dbReference type="GO" id="GO:0009424">
    <property type="term" value="C:bacterial-type flagellum hook"/>
    <property type="evidence" value="ECO:0007669"/>
    <property type="project" value="TreeGrafter"/>
</dbReference>
<keyword evidence="10" id="KW-0282">Flagellum</keyword>
<dbReference type="PANTHER" id="PTHR30435:SF1">
    <property type="entry name" value="FLAGELLAR HOOK PROTEIN FLGE"/>
    <property type="match status" value="1"/>
</dbReference>
<keyword evidence="10" id="KW-0969">Cilium</keyword>
<evidence type="ECO:0000259" key="7">
    <source>
        <dbReference type="Pfam" id="PF06429"/>
    </source>
</evidence>
<feature type="domain" description="Flagellar basal body rod protein N-terminal" evidence="6">
    <location>
        <begin position="5"/>
        <end position="33"/>
    </location>
</feature>
<dbReference type="GO" id="GO:0005829">
    <property type="term" value="C:cytosol"/>
    <property type="evidence" value="ECO:0007669"/>
    <property type="project" value="TreeGrafter"/>
</dbReference>
<dbReference type="InterPro" id="IPR037925">
    <property type="entry name" value="FlgE/F/G-like"/>
</dbReference>
<feature type="domain" description="Flagellar basal-body/hook protein C-terminal" evidence="7">
    <location>
        <begin position="378"/>
        <end position="423"/>
    </location>
</feature>
<dbReference type="Pfam" id="PF07559">
    <property type="entry name" value="FlgE_D2"/>
    <property type="match status" value="1"/>
</dbReference>
<dbReference type="Gene3D" id="2.60.98.20">
    <property type="entry name" value="Flagellar hook protein FlgE"/>
    <property type="match status" value="1"/>
</dbReference>
<dbReference type="GO" id="GO:0071978">
    <property type="term" value="P:bacterial-type flagellum-dependent swarming motility"/>
    <property type="evidence" value="ECO:0007669"/>
    <property type="project" value="TreeGrafter"/>
</dbReference>
<protein>
    <recommendedName>
        <fullName evidence="3 5">Flagellar hook protein FlgE</fullName>
    </recommendedName>
</protein>
<reference evidence="10 11" key="1">
    <citation type="submission" date="2020-02" db="EMBL/GenBank/DDBJ databases">
        <authorList>
            <person name="Hogendoorn C."/>
        </authorList>
    </citation>
    <scope>NUCLEOTIDE SEQUENCE [LARGE SCALE GENOMIC DNA]</scope>
    <source>
        <strain evidence="10">METHB21</strain>
    </source>
</reference>
<evidence type="ECO:0000313" key="11">
    <source>
        <dbReference type="Proteomes" id="UP000494216"/>
    </source>
</evidence>
<dbReference type="Pfam" id="PF06429">
    <property type="entry name" value="Flg_bbr_C"/>
    <property type="match status" value="1"/>
</dbReference>
<gene>
    <name evidence="10" type="ORF">METHB2_80007</name>
</gene>
<comment type="subcellular location">
    <subcellularLocation>
        <location evidence="1 5">Bacterial flagellum basal body</location>
    </subcellularLocation>
</comment>
<evidence type="ECO:0000256" key="5">
    <source>
        <dbReference type="RuleBase" id="RU362116"/>
    </source>
</evidence>
<comment type="function">
    <text evidence="5">A flexible structure which links the flagellar filament to the drive apparatus in the basal body.</text>
</comment>
<feature type="domain" description="Flagellar hook protein FlgE D2" evidence="8">
    <location>
        <begin position="168"/>
        <end position="304"/>
    </location>
</feature>
<dbReference type="AlphaFoldDB" id="A0A8S0WLK8"/>
<name>A0A8S0WLK8_9GAMM</name>
<dbReference type="NCBIfam" id="NF004238">
    <property type="entry name" value="PRK05682.1-1"/>
    <property type="match status" value="1"/>
</dbReference>
<keyword evidence="4 5" id="KW-0975">Bacterial flagellum</keyword>
<dbReference type="GO" id="GO:0009425">
    <property type="term" value="C:bacterial-type flagellum basal body"/>
    <property type="evidence" value="ECO:0007669"/>
    <property type="project" value="UniProtKB-SubCell"/>
</dbReference>
<dbReference type="InterPro" id="IPR053967">
    <property type="entry name" value="LlgE_F_G-like_D1"/>
</dbReference>
<comment type="caution">
    <text evidence="10">The sequence shown here is derived from an EMBL/GenBank/DDBJ whole genome shotgun (WGS) entry which is preliminary data.</text>
</comment>
<keyword evidence="11" id="KW-1185">Reference proteome</keyword>
<evidence type="ECO:0000313" key="10">
    <source>
        <dbReference type="EMBL" id="CAA9892690.1"/>
    </source>
</evidence>
<dbReference type="InterPro" id="IPR010930">
    <property type="entry name" value="Flg_bb/hook_C_dom"/>
</dbReference>
<feature type="domain" description="Flagellar hook protein FlgE/F/G-like D1" evidence="9">
    <location>
        <begin position="83"/>
        <end position="128"/>
    </location>
</feature>
<dbReference type="Proteomes" id="UP000494216">
    <property type="component" value="Unassembled WGS sequence"/>
</dbReference>
<dbReference type="EMBL" id="CADCXN010000113">
    <property type="protein sequence ID" value="CAA9892690.1"/>
    <property type="molecule type" value="Genomic_DNA"/>
</dbReference>
<proteinExistence type="inferred from homology"/>
<comment type="similarity">
    <text evidence="2 5">Belongs to the flagella basal body rod proteins family.</text>
</comment>
<dbReference type="InterPro" id="IPR001444">
    <property type="entry name" value="Flag_bb_rod_N"/>
</dbReference>